<dbReference type="Proteomes" id="UP001289374">
    <property type="component" value="Unassembled WGS sequence"/>
</dbReference>
<evidence type="ECO:0000259" key="2">
    <source>
        <dbReference type="Pfam" id="PF10536"/>
    </source>
</evidence>
<feature type="domain" description="Aminotransferase-like plant mobile" evidence="2">
    <location>
        <begin position="48"/>
        <end position="246"/>
    </location>
</feature>
<reference evidence="3" key="1">
    <citation type="submission" date="2020-06" db="EMBL/GenBank/DDBJ databases">
        <authorList>
            <person name="Li T."/>
            <person name="Hu X."/>
            <person name="Zhang T."/>
            <person name="Song X."/>
            <person name="Zhang H."/>
            <person name="Dai N."/>
            <person name="Sheng W."/>
            <person name="Hou X."/>
            <person name="Wei L."/>
        </authorList>
    </citation>
    <scope>NUCLEOTIDE SEQUENCE</scope>
    <source>
        <strain evidence="3">K16</strain>
        <tissue evidence="3">Leaf</tissue>
    </source>
</reference>
<dbReference type="AlphaFoldDB" id="A0AAE1X2B2"/>
<gene>
    <name evidence="3" type="ORF">Sango_0773300</name>
</gene>
<dbReference type="PANTHER" id="PTHR46033">
    <property type="entry name" value="PROTEIN MAIN-LIKE 2"/>
    <property type="match status" value="1"/>
</dbReference>
<reference evidence="3" key="2">
    <citation type="journal article" date="2024" name="Plant">
        <title>Genomic evolution and insights into agronomic trait innovations of Sesamum species.</title>
        <authorList>
            <person name="Miao H."/>
            <person name="Wang L."/>
            <person name="Qu L."/>
            <person name="Liu H."/>
            <person name="Sun Y."/>
            <person name="Le M."/>
            <person name="Wang Q."/>
            <person name="Wei S."/>
            <person name="Zheng Y."/>
            <person name="Lin W."/>
            <person name="Duan Y."/>
            <person name="Cao H."/>
            <person name="Xiong S."/>
            <person name="Wang X."/>
            <person name="Wei L."/>
            <person name="Li C."/>
            <person name="Ma Q."/>
            <person name="Ju M."/>
            <person name="Zhao R."/>
            <person name="Li G."/>
            <person name="Mu C."/>
            <person name="Tian Q."/>
            <person name="Mei H."/>
            <person name="Zhang T."/>
            <person name="Gao T."/>
            <person name="Zhang H."/>
        </authorList>
    </citation>
    <scope>NUCLEOTIDE SEQUENCE</scope>
    <source>
        <strain evidence="3">K16</strain>
    </source>
</reference>
<evidence type="ECO:0000256" key="1">
    <source>
        <dbReference type="SAM" id="MobiDB-lite"/>
    </source>
</evidence>
<accession>A0AAE1X2B2</accession>
<protein>
    <submittedName>
        <fullName evidence="3">Protein MAIN-LIKE 1</fullName>
    </submittedName>
</protein>
<evidence type="ECO:0000313" key="4">
    <source>
        <dbReference type="Proteomes" id="UP001289374"/>
    </source>
</evidence>
<dbReference type="InterPro" id="IPR044824">
    <property type="entry name" value="MAIN-like"/>
</dbReference>
<name>A0AAE1X2B2_9LAMI</name>
<dbReference type="Pfam" id="PF10536">
    <property type="entry name" value="PMD"/>
    <property type="match status" value="1"/>
</dbReference>
<dbReference type="InterPro" id="IPR019557">
    <property type="entry name" value="AminoTfrase-like_pln_mobile"/>
</dbReference>
<dbReference type="EMBL" id="JACGWL010000004">
    <property type="protein sequence ID" value="KAK4404047.1"/>
    <property type="molecule type" value="Genomic_DNA"/>
</dbReference>
<dbReference type="GO" id="GO:0010073">
    <property type="term" value="P:meristem maintenance"/>
    <property type="evidence" value="ECO:0007669"/>
    <property type="project" value="InterPro"/>
</dbReference>
<sequence length="366" mass="40333">MVTSPRATSPPSPRAGDAVAPLSGAAMPSLPCVSGRQSDSPFEEVLQEARVCALCILGGILCVDSTGNTVSLFYLRHMQDIHEDGVSNWGVVVLAYLYKELCTSSQRHKVNIGGAMQLLQIWAWSRIITIAPILSTSNTELMPTIIDEENILPHPPYVARWSYHISRTHAAHNAVRIIRNTFDRMKQNEFIWTPYGGKGPDVQSLLFYALRTPWHIKCPLIHYAIVEIHHPDRVLRQFGMIQDIPLNPPSPYGFSLSGVVPYEAGPSNAPSNVRNEAGPSNAYTPTNTAYTVDHGKGQKLIALIIPLCLTEMRQIRSSSPSMRCLASMSMNHCHDSNDSSSTSVNANGRPVDLHPKLPQSIIYDCT</sequence>
<evidence type="ECO:0000313" key="3">
    <source>
        <dbReference type="EMBL" id="KAK4404047.1"/>
    </source>
</evidence>
<organism evidence="3 4">
    <name type="scientific">Sesamum angolense</name>
    <dbReference type="NCBI Taxonomy" id="2727404"/>
    <lineage>
        <taxon>Eukaryota</taxon>
        <taxon>Viridiplantae</taxon>
        <taxon>Streptophyta</taxon>
        <taxon>Embryophyta</taxon>
        <taxon>Tracheophyta</taxon>
        <taxon>Spermatophyta</taxon>
        <taxon>Magnoliopsida</taxon>
        <taxon>eudicotyledons</taxon>
        <taxon>Gunneridae</taxon>
        <taxon>Pentapetalae</taxon>
        <taxon>asterids</taxon>
        <taxon>lamiids</taxon>
        <taxon>Lamiales</taxon>
        <taxon>Pedaliaceae</taxon>
        <taxon>Sesamum</taxon>
    </lineage>
</organism>
<proteinExistence type="predicted"/>
<comment type="caution">
    <text evidence="3">The sequence shown here is derived from an EMBL/GenBank/DDBJ whole genome shotgun (WGS) entry which is preliminary data.</text>
</comment>
<dbReference type="PANTHER" id="PTHR46033:SF60">
    <property type="entry name" value="AMINOTRANSFERASE-LIKE PLANT MOBILE DOMAIN-CONTAINING PROTEIN"/>
    <property type="match status" value="1"/>
</dbReference>
<keyword evidence="4" id="KW-1185">Reference proteome</keyword>
<feature type="region of interest" description="Disordered" evidence="1">
    <location>
        <begin position="1"/>
        <end position="20"/>
    </location>
</feature>